<evidence type="ECO:0000313" key="2">
    <source>
        <dbReference type="Proteomes" id="UP000000263"/>
    </source>
</evidence>
<evidence type="ECO:0000313" key="1">
    <source>
        <dbReference type="EMBL" id="ABU60280.1"/>
    </source>
</evidence>
<proteinExistence type="predicted"/>
<dbReference type="eggNOG" id="ENOG502ZW25">
    <property type="taxonomic scope" value="Bacteria"/>
</dbReference>
<reference evidence="1 2" key="1">
    <citation type="submission" date="2007-08" db="EMBL/GenBank/DDBJ databases">
        <title>Complete sequence of Roseiflexus castenholzii DSM 13941.</title>
        <authorList>
            <consortium name="US DOE Joint Genome Institute"/>
            <person name="Copeland A."/>
            <person name="Lucas S."/>
            <person name="Lapidus A."/>
            <person name="Barry K."/>
            <person name="Glavina del Rio T."/>
            <person name="Dalin E."/>
            <person name="Tice H."/>
            <person name="Pitluck S."/>
            <person name="Thompson L.S."/>
            <person name="Brettin T."/>
            <person name="Bruce D."/>
            <person name="Detter J.C."/>
            <person name="Han C."/>
            <person name="Tapia R."/>
            <person name="Schmutz J."/>
            <person name="Larimer F."/>
            <person name="Land M."/>
            <person name="Hauser L."/>
            <person name="Kyrpides N."/>
            <person name="Mikhailova N."/>
            <person name="Bryant D.A."/>
            <person name="Hanada S."/>
            <person name="Tsukatani Y."/>
            <person name="Richardson P."/>
        </authorList>
    </citation>
    <scope>NUCLEOTIDE SEQUENCE [LARGE SCALE GENOMIC DNA]</scope>
    <source>
        <strain evidence="2">DSM 13941 / HLO8</strain>
    </source>
</reference>
<dbReference type="Proteomes" id="UP000000263">
    <property type="component" value="Chromosome"/>
</dbReference>
<dbReference type="Pfam" id="PF11290">
    <property type="entry name" value="DUF3090"/>
    <property type="match status" value="1"/>
</dbReference>
<sequence>MTKFTYDLDPVTRITASAVGPPGQRVFYIQARRGRELVSLIAEKEQVRALAQAIDRLLEELAEKNPLLSSSDDLLLVSDMNLEEPIEPRFRIAQMGIGYDAERDMVILVMQGYREDESEEEPPTARFGASRQQMRALSEHAANVVARGRKICGNCGRPVDPGGHFCPQMN</sequence>
<accession>A7NRT4</accession>
<dbReference type="STRING" id="383372.Rcas_4253"/>
<dbReference type="InterPro" id="IPR021441">
    <property type="entry name" value="DUF3090"/>
</dbReference>
<name>A7NRT4_ROSCS</name>
<protein>
    <recommendedName>
        <fullName evidence="3">DUF3090 domain-containing protein</fullName>
    </recommendedName>
</protein>
<dbReference type="OrthoDB" id="156387at2"/>
<organism evidence="1 2">
    <name type="scientific">Roseiflexus castenholzii (strain DSM 13941 / HLO8)</name>
    <dbReference type="NCBI Taxonomy" id="383372"/>
    <lineage>
        <taxon>Bacteria</taxon>
        <taxon>Bacillati</taxon>
        <taxon>Chloroflexota</taxon>
        <taxon>Chloroflexia</taxon>
        <taxon>Chloroflexales</taxon>
        <taxon>Roseiflexineae</taxon>
        <taxon>Roseiflexaceae</taxon>
        <taxon>Roseiflexus</taxon>
    </lineage>
</organism>
<dbReference type="KEGG" id="rca:Rcas_4253"/>
<dbReference type="HOGENOM" id="CLU_098984_0_0_0"/>
<dbReference type="AlphaFoldDB" id="A7NRT4"/>
<gene>
    <name evidence="1" type="ordered locus">Rcas_4253</name>
</gene>
<keyword evidence="2" id="KW-1185">Reference proteome</keyword>
<dbReference type="RefSeq" id="WP_012122701.1">
    <property type="nucleotide sequence ID" value="NC_009767.1"/>
</dbReference>
<dbReference type="NCBIfam" id="TIGR03847">
    <property type="entry name" value="conserved hypothetical protein"/>
    <property type="match status" value="1"/>
</dbReference>
<evidence type="ECO:0008006" key="3">
    <source>
        <dbReference type="Google" id="ProtNLM"/>
    </source>
</evidence>
<dbReference type="EMBL" id="CP000804">
    <property type="protein sequence ID" value="ABU60280.1"/>
    <property type="molecule type" value="Genomic_DNA"/>
</dbReference>